<evidence type="ECO:0000313" key="14">
    <source>
        <dbReference type="EMBL" id="CAF4299149.1"/>
    </source>
</evidence>
<evidence type="ECO:0000256" key="4">
    <source>
        <dbReference type="ARBA" id="ARBA00012557"/>
    </source>
</evidence>
<dbReference type="EC" id="2.4.1.122" evidence="4"/>
<reference evidence="13" key="1">
    <citation type="submission" date="2021-02" db="EMBL/GenBank/DDBJ databases">
        <authorList>
            <person name="Nowell W R."/>
        </authorList>
    </citation>
    <scope>NUCLEOTIDE SEQUENCE</scope>
</reference>
<evidence type="ECO:0000259" key="12">
    <source>
        <dbReference type="Pfam" id="PF02434"/>
    </source>
</evidence>
<evidence type="ECO:0000256" key="9">
    <source>
        <dbReference type="ARBA" id="ARBA00022968"/>
    </source>
</evidence>
<evidence type="ECO:0000256" key="3">
    <source>
        <dbReference type="ARBA" id="ARBA00006462"/>
    </source>
</evidence>
<evidence type="ECO:0000256" key="7">
    <source>
        <dbReference type="ARBA" id="ARBA00022692"/>
    </source>
</evidence>
<evidence type="ECO:0000256" key="8">
    <source>
        <dbReference type="ARBA" id="ARBA00022741"/>
    </source>
</evidence>
<dbReference type="Proteomes" id="UP000663866">
    <property type="component" value="Unassembled WGS sequence"/>
</dbReference>
<evidence type="ECO:0000313" key="16">
    <source>
        <dbReference type="Proteomes" id="UP000663866"/>
    </source>
</evidence>
<evidence type="ECO:0000256" key="11">
    <source>
        <dbReference type="ARBA" id="ARBA00023136"/>
    </source>
</evidence>
<dbReference type="GO" id="GO:0000166">
    <property type="term" value="F:nucleotide binding"/>
    <property type="evidence" value="ECO:0007669"/>
    <property type="project" value="UniProtKB-KW"/>
</dbReference>
<dbReference type="PANTHER" id="PTHR23033">
    <property type="entry name" value="BETA1,3-GALACTOSYLTRANSFERASE"/>
    <property type="match status" value="1"/>
</dbReference>
<comment type="subcellular location">
    <subcellularLocation>
        <location evidence="1">Membrane</location>
        <topology evidence="1">Single-pass type II membrane protein</topology>
    </subcellularLocation>
</comment>
<dbReference type="InterPro" id="IPR026050">
    <property type="entry name" value="C1GALT1/C1GALT1_chp1"/>
</dbReference>
<dbReference type="AlphaFoldDB" id="A0A816QYG2"/>
<keyword evidence="8" id="KW-0547">Nucleotide-binding</keyword>
<evidence type="ECO:0000256" key="10">
    <source>
        <dbReference type="ARBA" id="ARBA00022989"/>
    </source>
</evidence>
<dbReference type="GO" id="GO:0016263">
    <property type="term" value="F:glycoprotein-N-acetylgalactosamine 3-beta-galactosyltransferase activity"/>
    <property type="evidence" value="ECO:0007669"/>
    <property type="project" value="UniProtKB-EC"/>
</dbReference>
<comment type="pathway">
    <text evidence="2">Protein modification; protein glycosylation.</text>
</comment>
<organism evidence="13 15">
    <name type="scientific">Rotaria magnacalcarata</name>
    <dbReference type="NCBI Taxonomy" id="392030"/>
    <lineage>
        <taxon>Eukaryota</taxon>
        <taxon>Metazoa</taxon>
        <taxon>Spiralia</taxon>
        <taxon>Gnathifera</taxon>
        <taxon>Rotifera</taxon>
        <taxon>Eurotatoria</taxon>
        <taxon>Bdelloidea</taxon>
        <taxon>Philodinida</taxon>
        <taxon>Philodinidae</taxon>
        <taxon>Rotaria</taxon>
    </lineage>
</organism>
<comment type="similarity">
    <text evidence="3">Belongs to the glycosyltransferase 31 family. Beta3-Gal-T subfamily.</text>
</comment>
<dbReference type="Pfam" id="PF02434">
    <property type="entry name" value="Fringe"/>
    <property type="match status" value="1"/>
</dbReference>
<dbReference type="InterPro" id="IPR003378">
    <property type="entry name" value="Fringe-like_glycosylTrfase"/>
</dbReference>
<evidence type="ECO:0000256" key="6">
    <source>
        <dbReference type="ARBA" id="ARBA00022679"/>
    </source>
</evidence>
<dbReference type="Gene3D" id="3.90.550.50">
    <property type="match status" value="1"/>
</dbReference>
<dbReference type="Proteomes" id="UP000663856">
    <property type="component" value="Unassembled WGS sequence"/>
</dbReference>
<keyword evidence="16" id="KW-1185">Reference proteome</keyword>
<accession>A0A816QYG2</accession>
<sequence length="377" mass="42661">MLVNILISLHMRHGMPLIIVDRSELGDVSNMFSHSGILVFNRHQHLLSLLNPHLIVRYITQDWTTLLNIPPLIAQCPLLTTKLLLGLRFATIVSNSTSPILAPRSFFRADLLSKTVTSHVKRCHLMVVLLTSSRTVFRLDAARRTWITNLSEMTSKGITHECFSISMQCPEYFKCCFNVSDKKSAKLIIVSDVIDSRRGIITLPELSGRTNYADAQHRQLRMIKHLAEKNSHLLTNTRWIALIDDDTWLNVNQTLLLLSMLDWHKPIAVGHILTEQESDKDLLYLSGGAGIFLSMPAFSIIASKLYNSCPFCRYNDLTIGVCLAMSGIERLHVPSFLAFRPTELTREVLSNVASIHYMTPQDMENATDILRTLPSRI</sequence>
<dbReference type="GO" id="GO:0016020">
    <property type="term" value="C:membrane"/>
    <property type="evidence" value="ECO:0007669"/>
    <property type="project" value="UniProtKB-SubCell"/>
</dbReference>
<evidence type="ECO:0000313" key="15">
    <source>
        <dbReference type="Proteomes" id="UP000663856"/>
    </source>
</evidence>
<feature type="domain" description="Fringe-like glycosyltransferase" evidence="12">
    <location>
        <begin position="209"/>
        <end position="369"/>
    </location>
</feature>
<keyword evidence="10" id="KW-1133">Transmembrane helix</keyword>
<keyword evidence="11" id="KW-0472">Membrane</keyword>
<proteinExistence type="inferred from homology"/>
<evidence type="ECO:0000256" key="2">
    <source>
        <dbReference type="ARBA" id="ARBA00004922"/>
    </source>
</evidence>
<dbReference type="EMBL" id="CAJNRF010004962">
    <property type="protein sequence ID" value="CAF2065851.1"/>
    <property type="molecule type" value="Genomic_DNA"/>
</dbReference>
<comment type="caution">
    <text evidence="13">The sequence shown here is derived from an EMBL/GenBank/DDBJ whole genome shotgun (WGS) entry which is preliminary data.</text>
</comment>
<keyword evidence="7" id="KW-0812">Transmembrane</keyword>
<evidence type="ECO:0000256" key="5">
    <source>
        <dbReference type="ARBA" id="ARBA00022676"/>
    </source>
</evidence>
<dbReference type="EMBL" id="CAJOBG010014466">
    <property type="protein sequence ID" value="CAF4299149.1"/>
    <property type="molecule type" value="Genomic_DNA"/>
</dbReference>
<name>A0A816QYG2_9BILA</name>
<keyword evidence="9" id="KW-0735">Signal-anchor</keyword>
<evidence type="ECO:0000313" key="13">
    <source>
        <dbReference type="EMBL" id="CAF2065851.1"/>
    </source>
</evidence>
<evidence type="ECO:0000256" key="1">
    <source>
        <dbReference type="ARBA" id="ARBA00004606"/>
    </source>
</evidence>
<protein>
    <recommendedName>
        <fullName evidence="4">N-acetylgalactosaminide beta-1,3-galactosyltransferase</fullName>
        <ecNumber evidence="4">2.4.1.122</ecNumber>
    </recommendedName>
</protein>
<keyword evidence="5" id="KW-0328">Glycosyltransferase</keyword>
<gene>
    <name evidence="14" type="ORF">OVN521_LOCUS31235</name>
    <name evidence="13" type="ORF">WKI299_LOCUS12997</name>
</gene>
<keyword evidence="6" id="KW-0808">Transferase</keyword>